<dbReference type="Proteomes" id="UP001286313">
    <property type="component" value="Unassembled WGS sequence"/>
</dbReference>
<accession>A0AAE1BXS9</accession>
<dbReference type="InterPro" id="IPR048584">
    <property type="entry name" value="Ribosomal_uS5m_N"/>
</dbReference>
<dbReference type="FunFam" id="3.30.160.20:FF:000022">
    <property type="entry name" value="28S ribosomal protein S5, mitochondrial"/>
    <property type="match status" value="1"/>
</dbReference>
<evidence type="ECO:0000256" key="1">
    <source>
        <dbReference type="ARBA" id="ARBA00004173"/>
    </source>
</evidence>
<dbReference type="Gene3D" id="3.30.160.20">
    <property type="match status" value="1"/>
</dbReference>
<dbReference type="PANTHER" id="PTHR48277:SF1">
    <property type="entry name" value="MITOCHONDRIAL RIBOSOMAL PROTEIN S5"/>
    <property type="match status" value="1"/>
</dbReference>
<dbReference type="PROSITE" id="PS50881">
    <property type="entry name" value="S5_DSRBD"/>
    <property type="match status" value="1"/>
</dbReference>
<evidence type="ECO:0000256" key="3">
    <source>
        <dbReference type="ARBA" id="ARBA00022980"/>
    </source>
</evidence>
<dbReference type="GO" id="GO:0006412">
    <property type="term" value="P:translation"/>
    <property type="evidence" value="ECO:0007669"/>
    <property type="project" value="InterPro"/>
</dbReference>
<dbReference type="InterPro" id="IPR020568">
    <property type="entry name" value="Ribosomal_Su5_D2-typ_SF"/>
</dbReference>
<evidence type="ECO:0000256" key="7">
    <source>
        <dbReference type="ARBA" id="ARBA00041606"/>
    </source>
</evidence>
<dbReference type="InterPro" id="IPR005324">
    <property type="entry name" value="Ribosomal_uS5_C"/>
</dbReference>
<evidence type="ECO:0000313" key="13">
    <source>
        <dbReference type="Proteomes" id="UP001286313"/>
    </source>
</evidence>
<evidence type="ECO:0000313" key="12">
    <source>
        <dbReference type="EMBL" id="KAK3857274.1"/>
    </source>
</evidence>
<comment type="similarity">
    <text evidence="2 10">Belongs to the universal ribosomal protein uS5 family.</text>
</comment>
<dbReference type="InterPro" id="IPR000851">
    <property type="entry name" value="Ribosomal_uS5"/>
</dbReference>
<evidence type="ECO:0000256" key="2">
    <source>
        <dbReference type="ARBA" id="ARBA00008945"/>
    </source>
</evidence>
<gene>
    <name evidence="12" type="ORF">Pcinc_036463</name>
</gene>
<protein>
    <recommendedName>
        <fullName evidence="6">Small ribosomal subunit protein uS5m</fullName>
    </recommendedName>
    <alternativeName>
        <fullName evidence="7">28S ribosomal protein S5, mitochondrial</fullName>
    </alternativeName>
</protein>
<evidence type="ECO:0000256" key="8">
    <source>
        <dbReference type="ARBA" id="ARBA00062683"/>
    </source>
</evidence>
<dbReference type="GO" id="GO:0003723">
    <property type="term" value="F:RNA binding"/>
    <property type="evidence" value="ECO:0007669"/>
    <property type="project" value="InterPro"/>
</dbReference>
<keyword evidence="4" id="KW-0496">Mitochondrion</keyword>
<feature type="domain" description="S5 DRBM" evidence="11">
    <location>
        <begin position="222"/>
        <end position="286"/>
    </location>
</feature>
<name>A0AAE1BXS9_PETCI</name>
<organism evidence="12 13">
    <name type="scientific">Petrolisthes cinctipes</name>
    <name type="common">Flat porcelain crab</name>
    <dbReference type="NCBI Taxonomy" id="88211"/>
    <lineage>
        <taxon>Eukaryota</taxon>
        <taxon>Metazoa</taxon>
        <taxon>Ecdysozoa</taxon>
        <taxon>Arthropoda</taxon>
        <taxon>Crustacea</taxon>
        <taxon>Multicrustacea</taxon>
        <taxon>Malacostraca</taxon>
        <taxon>Eumalacostraca</taxon>
        <taxon>Eucarida</taxon>
        <taxon>Decapoda</taxon>
        <taxon>Pleocyemata</taxon>
        <taxon>Anomura</taxon>
        <taxon>Galatheoidea</taxon>
        <taxon>Porcellanidae</taxon>
        <taxon>Petrolisthes</taxon>
    </lineage>
</organism>
<comment type="caution">
    <text evidence="12">The sequence shown here is derived from an EMBL/GenBank/DDBJ whole genome shotgun (WGS) entry which is preliminary data.</text>
</comment>
<evidence type="ECO:0000256" key="10">
    <source>
        <dbReference type="RuleBase" id="RU003823"/>
    </source>
</evidence>
<dbReference type="Pfam" id="PF00333">
    <property type="entry name" value="Ribosomal_S5"/>
    <property type="match status" value="1"/>
</dbReference>
<dbReference type="InterPro" id="IPR013810">
    <property type="entry name" value="Ribosomal_uS5_N"/>
</dbReference>
<dbReference type="Gene3D" id="3.30.230.10">
    <property type="match status" value="1"/>
</dbReference>
<keyword evidence="13" id="KW-1185">Reference proteome</keyword>
<dbReference type="Pfam" id="PF21251">
    <property type="entry name" value="Ribosomal_uS5m_N"/>
    <property type="match status" value="1"/>
</dbReference>
<dbReference type="GO" id="GO:0005763">
    <property type="term" value="C:mitochondrial small ribosomal subunit"/>
    <property type="evidence" value="ECO:0007669"/>
    <property type="project" value="UniProtKB-ARBA"/>
</dbReference>
<proteinExistence type="inferred from homology"/>
<dbReference type="FunFam" id="3.30.230.10:FF:000002">
    <property type="entry name" value="30S ribosomal protein S5"/>
    <property type="match status" value="1"/>
</dbReference>
<evidence type="ECO:0000256" key="6">
    <source>
        <dbReference type="ARBA" id="ARBA00039335"/>
    </source>
</evidence>
<evidence type="ECO:0000256" key="4">
    <source>
        <dbReference type="ARBA" id="ARBA00023128"/>
    </source>
</evidence>
<reference evidence="12" key="1">
    <citation type="submission" date="2023-10" db="EMBL/GenBank/DDBJ databases">
        <title>Genome assemblies of two species of porcelain crab, Petrolisthes cinctipes and Petrolisthes manimaculis (Anomura: Porcellanidae).</title>
        <authorList>
            <person name="Angst P."/>
        </authorList>
    </citation>
    <scope>NUCLEOTIDE SEQUENCE</scope>
    <source>
        <strain evidence="12">PB745_01</strain>
        <tissue evidence="12">Gill</tissue>
    </source>
</reference>
<keyword evidence="3 9" id="KW-0689">Ribosomal protein</keyword>
<dbReference type="PANTHER" id="PTHR48277">
    <property type="entry name" value="MITOCHONDRIAL RIBOSOMAL PROTEIN S5"/>
    <property type="match status" value="1"/>
</dbReference>
<dbReference type="InterPro" id="IPR014721">
    <property type="entry name" value="Ribsml_uS5_D2-typ_fold_subgr"/>
</dbReference>
<dbReference type="GO" id="GO:0005743">
    <property type="term" value="C:mitochondrial inner membrane"/>
    <property type="evidence" value="ECO:0007669"/>
    <property type="project" value="UniProtKB-ARBA"/>
</dbReference>
<comment type="subcellular location">
    <subcellularLocation>
        <location evidence="1">Mitochondrion</location>
    </subcellularLocation>
</comment>
<evidence type="ECO:0000256" key="5">
    <source>
        <dbReference type="ARBA" id="ARBA00023274"/>
    </source>
</evidence>
<dbReference type="SUPFAM" id="SSF54768">
    <property type="entry name" value="dsRNA-binding domain-like"/>
    <property type="match status" value="1"/>
</dbReference>
<keyword evidence="5 9" id="KW-0687">Ribonucleoprotein</keyword>
<evidence type="ECO:0000256" key="9">
    <source>
        <dbReference type="PROSITE-ProRule" id="PRU00268"/>
    </source>
</evidence>
<dbReference type="GO" id="GO:0003735">
    <property type="term" value="F:structural constituent of ribosome"/>
    <property type="evidence" value="ECO:0007669"/>
    <property type="project" value="UniProtKB-UniRule"/>
</dbReference>
<dbReference type="EMBL" id="JAWQEG010005644">
    <property type="protein sequence ID" value="KAK3857274.1"/>
    <property type="molecule type" value="Genomic_DNA"/>
</dbReference>
<dbReference type="AlphaFoldDB" id="A0AAE1BXS9"/>
<comment type="subunit">
    <text evidence="8">Component of the mitochondrial ribosome small subunit (28S) which comprises a 12S rRNA and about 30 distinct proteins.</text>
</comment>
<dbReference type="SUPFAM" id="SSF54211">
    <property type="entry name" value="Ribosomal protein S5 domain 2-like"/>
    <property type="match status" value="1"/>
</dbReference>
<dbReference type="Pfam" id="PF03719">
    <property type="entry name" value="Ribosomal_S5_C"/>
    <property type="match status" value="1"/>
</dbReference>
<sequence length="485" mass="54379">MAGAGATRIAKLTLNLRLFSISSLPLCNGRARCTSTLALVNKRKELCQPSLHLIQQPVRNTNSFFNRTSAEQLWKGVTSVSNAGKKKGRGKGVGKAMSKNLNRGQIIGVGEENIVWPGLNAPVIQGRELVQQKRLPKDEERQAALVRLRDTMGKFRHLKIDPLERGWSGTRMGGRSVGPPDTIGEGNVCVCVCVERGWSGTRMGGRSVGPPDTIGEDTFEGFDTRVLEFKFVTCMTAVFGRRRRVSIFVVTGNGNGLGGFALAKATTVQGATRRAKNKAAQNLLQFPLYNDHTVLHDFFSHFGKTKLYVKKMPEGYGLVCHRVIQTICRVIGIKDIYAKVEGSICVQNMTKAFIMGLTQQKTHQQLADEKHLHLVEFREENLNFPKVVASPQDDVVRTLGQIPKDEELDFDRVVLDGKVRLQRKKFPRFYTKLPGYQIYLKKYAKTRNQEKVKIDIMAREGEVRSFFADQHPECKLKWGKYEGNV</sequence>
<evidence type="ECO:0000259" key="11">
    <source>
        <dbReference type="PROSITE" id="PS50881"/>
    </source>
</evidence>